<proteinExistence type="predicted"/>
<reference evidence="1 2" key="1">
    <citation type="submission" date="2019-05" db="EMBL/GenBank/DDBJ databases">
        <title>Another draft genome of Portunus trituberculatus and its Hox gene families provides insights of decapod evolution.</title>
        <authorList>
            <person name="Jeong J.-H."/>
            <person name="Song I."/>
            <person name="Kim S."/>
            <person name="Choi T."/>
            <person name="Kim D."/>
            <person name="Ryu S."/>
            <person name="Kim W."/>
        </authorList>
    </citation>
    <scope>NUCLEOTIDE SEQUENCE [LARGE SCALE GENOMIC DNA]</scope>
    <source>
        <tissue evidence="1">Muscle</tissue>
    </source>
</reference>
<evidence type="ECO:0000313" key="2">
    <source>
        <dbReference type="Proteomes" id="UP000324222"/>
    </source>
</evidence>
<organism evidence="1 2">
    <name type="scientific">Portunus trituberculatus</name>
    <name type="common">Swimming crab</name>
    <name type="synonym">Neptunus trituberculatus</name>
    <dbReference type="NCBI Taxonomy" id="210409"/>
    <lineage>
        <taxon>Eukaryota</taxon>
        <taxon>Metazoa</taxon>
        <taxon>Ecdysozoa</taxon>
        <taxon>Arthropoda</taxon>
        <taxon>Crustacea</taxon>
        <taxon>Multicrustacea</taxon>
        <taxon>Malacostraca</taxon>
        <taxon>Eumalacostraca</taxon>
        <taxon>Eucarida</taxon>
        <taxon>Decapoda</taxon>
        <taxon>Pleocyemata</taxon>
        <taxon>Brachyura</taxon>
        <taxon>Eubrachyura</taxon>
        <taxon>Portunoidea</taxon>
        <taxon>Portunidae</taxon>
        <taxon>Portuninae</taxon>
        <taxon>Portunus</taxon>
    </lineage>
</organism>
<dbReference type="EMBL" id="VSRR010000096">
    <property type="protein sequence ID" value="MPC10004.1"/>
    <property type="molecule type" value="Genomic_DNA"/>
</dbReference>
<accession>A0A5B7CMN7</accession>
<keyword evidence="2" id="KW-1185">Reference proteome</keyword>
<comment type="caution">
    <text evidence="1">The sequence shown here is derived from an EMBL/GenBank/DDBJ whole genome shotgun (WGS) entry which is preliminary data.</text>
</comment>
<evidence type="ECO:0000313" key="1">
    <source>
        <dbReference type="EMBL" id="MPC10004.1"/>
    </source>
</evidence>
<sequence length="63" mass="6648">MSGRGRLIVPVRASRPASGASRECSGGSRCNLIVDCINPRSREAPPVCGVRPRAAYITPRPAT</sequence>
<protein>
    <submittedName>
        <fullName evidence="1">Uncharacterized protein</fullName>
    </submittedName>
</protein>
<dbReference type="Proteomes" id="UP000324222">
    <property type="component" value="Unassembled WGS sequence"/>
</dbReference>
<dbReference type="AlphaFoldDB" id="A0A5B7CMN7"/>
<gene>
    <name evidence="1" type="ORF">E2C01_002629</name>
</gene>
<name>A0A5B7CMN7_PORTR</name>